<keyword evidence="3" id="KW-1185">Reference proteome</keyword>
<dbReference type="Proteomes" id="UP000777438">
    <property type="component" value="Unassembled WGS sequence"/>
</dbReference>
<evidence type="ECO:0000259" key="1">
    <source>
        <dbReference type="PROSITE" id="PS51186"/>
    </source>
</evidence>
<dbReference type="Gene3D" id="3.40.630.30">
    <property type="match status" value="1"/>
</dbReference>
<dbReference type="AlphaFoldDB" id="A0A9P9AKI6"/>
<dbReference type="EMBL" id="JAGPYM010000014">
    <property type="protein sequence ID" value="KAH6887438.1"/>
    <property type="molecule type" value="Genomic_DNA"/>
</dbReference>
<dbReference type="GO" id="GO:0016747">
    <property type="term" value="F:acyltransferase activity, transferring groups other than amino-acyl groups"/>
    <property type="evidence" value="ECO:0007669"/>
    <property type="project" value="InterPro"/>
</dbReference>
<name>A0A9P9AKI6_9HYPO</name>
<feature type="domain" description="N-acetyltransferase" evidence="1">
    <location>
        <begin position="99"/>
        <end position="262"/>
    </location>
</feature>
<comment type="caution">
    <text evidence="2">The sequence shown here is derived from an EMBL/GenBank/DDBJ whole genome shotgun (WGS) entry which is preliminary data.</text>
</comment>
<evidence type="ECO:0000313" key="3">
    <source>
        <dbReference type="Proteomes" id="UP000777438"/>
    </source>
</evidence>
<dbReference type="OrthoDB" id="512662at2759"/>
<accession>A0A9P9AKI6</accession>
<protein>
    <recommendedName>
        <fullName evidence="1">N-acetyltransferase domain-containing protein</fullName>
    </recommendedName>
</protein>
<dbReference type="Pfam" id="PF13508">
    <property type="entry name" value="Acetyltransf_7"/>
    <property type="match status" value="1"/>
</dbReference>
<dbReference type="SUPFAM" id="SSF55729">
    <property type="entry name" value="Acyl-CoA N-acyltransferases (Nat)"/>
    <property type="match status" value="1"/>
</dbReference>
<dbReference type="InterPro" id="IPR016181">
    <property type="entry name" value="Acyl_CoA_acyltransferase"/>
</dbReference>
<sequence length="266" mass="30676">MLVKTAKFRPVTLESRLQFLQSNLLKMTASTRPTVHLRPLGFDYKSVAAAAETLSLSFSSDPLICWLYRDPSGPRWDSLLPALQKWQQFRVRSYILDGITIEAVTDDKSPRSVGVCVLHPPQSQYRWLRPWWWSSYLTFYWDLFWNRPDEPLADKKRTEIMLEQHNATFEKIQGQYPPNSLYYLEIAAVKPDTQGMGVGGKLMSWVVNQVGNSPCFLECTNPTNVAFYERYGFKLIEEGKLQDAANPALETSFHYMVREKMGDSSE</sequence>
<dbReference type="PANTHER" id="PTHR42791:SF1">
    <property type="entry name" value="N-ACETYLTRANSFERASE DOMAIN-CONTAINING PROTEIN"/>
    <property type="match status" value="1"/>
</dbReference>
<dbReference type="InterPro" id="IPR000182">
    <property type="entry name" value="GNAT_dom"/>
</dbReference>
<organism evidence="2 3">
    <name type="scientific">Thelonectria olida</name>
    <dbReference type="NCBI Taxonomy" id="1576542"/>
    <lineage>
        <taxon>Eukaryota</taxon>
        <taxon>Fungi</taxon>
        <taxon>Dikarya</taxon>
        <taxon>Ascomycota</taxon>
        <taxon>Pezizomycotina</taxon>
        <taxon>Sordariomycetes</taxon>
        <taxon>Hypocreomycetidae</taxon>
        <taxon>Hypocreales</taxon>
        <taxon>Nectriaceae</taxon>
        <taxon>Thelonectria</taxon>
    </lineage>
</organism>
<evidence type="ECO:0000313" key="2">
    <source>
        <dbReference type="EMBL" id="KAH6887438.1"/>
    </source>
</evidence>
<dbReference type="PROSITE" id="PS51186">
    <property type="entry name" value="GNAT"/>
    <property type="match status" value="1"/>
</dbReference>
<gene>
    <name evidence="2" type="ORF">B0T10DRAFT_489795</name>
</gene>
<dbReference type="PANTHER" id="PTHR42791">
    <property type="entry name" value="GNAT FAMILY ACETYLTRANSFERASE"/>
    <property type="match status" value="1"/>
</dbReference>
<proteinExistence type="predicted"/>
<dbReference type="InterPro" id="IPR052523">
    <property type="entry name" value="Trichothecene_AcTrans"/>
</dbReference>
<reference evidence="2 3" key="1">
    <citation type="journal article" date="2021" name="Nat. Commun.">
        <title>Genetic determinants of endophytism in the Arabidopsis root mycobiome.</title>
        <authorList>
            <person name="Mesny F."/>
            <person name="Miyauchi S."/>
            <person name="Thiergart T."/>
            <person name="Pickel B."/>
            <person name="Atanasova L."/>
            <person name="Karlsson M."/>
            <person name="Huettel B."/>
            <person name="Barry K.W."/>
            <person name="Haridas S."/>
            <person name="Chen C."/>
            <person name="Bauer D."/>
            <person name="Andreopoulos W."/>
            <person name="Pangilinan J."/>
            <person name="LaButti K."/>
            <person name="Riley R."/>
            <person name="Lipzen A."/>
            <person name="Clum A."/>
            <person name="Drula E."/>
            <person name="Henrissat B."/>
            <person name="Kohler A."/>
            <person name="Grigoriev I.V."/>
            <person name="Martin F.M."/>
            <person name="Hacquard S."/>
        </authorList>
    </citation>
    <scope>NUCLEOTIDE SEQUENCE [LARGE SCALE GENOMIC DNA]</scope>
    <source>
        <strain evidence="2 3">MPI-CAGE-CH-0241</strain>
    </source>
</reference>